<dbReference type="SUPFAM" id="SSF53254">
    <property type="entry name" value="Phosphoglycerate mutase-like"/>
    <property type="match status" value="1"/>
</dbReference>
<reference evidence="3" key="2">
    <citation type="submission" date="2020-09" db="EMBL/GenBank/DDBJ databases">
        <authorList>
            <person name="Sun Q."/>
            <person name="Ohkuma M."/>
        </authorList>
    </citation>
    <scope>NUCLEOTIDE SEQUENCE</scope>
    <source>
        <strain evidence="3">JCM 3302</strain>
    </source>
</reference>
<evidence type="ECO:0000256" key="1">
    <source>
        <dbReference type="PIRSR" id="PIRSR613078-1"/>
    </source>
</evidence>
<keyword evidence="4" id="KW-1185">Reference proteome</keyword>
<dbReference type="Gene3D" id="3.40.50.1240">
    <property type="entry name" value="Phosphoglycerate mutase-like"/>
    <property type="match status" value="1"/>
</dbReference>
<dbReference type="PANTHER" id="PTHR48100:SF1">
    <property type="entry name" value="HISTIDINE PHOSPHATASE FAMILY PROTEIN-RELATED"/>
    <property type="match status" value="1"/>
</dbReference>
<gene>
    <name evidence="3" type="ORF">GCM10014715_10460</name>
</gene>
<sequence>MSLHVILVRHGESVWHAENRYAGGTDIALTERGHAQARALAHWAEQADLTAVWASPQVRSLDTARASAAHTGLPLEVDPRLRELDFGIAEGLTRDEMSRRFPEHLAAFQDDPVRHHFPKGENPLEATDRYLEFLADLKATHPDGGRVLVVAHSTAIRLTLCRMLGLPLRSYRQVFPFLANCALNELILRDGVPSLLALNHPVTSVTPGAPT</sequence>
<dbReference type="InterPro" id="IPR050275">
    <property type="entry name" value="PGM_Phosphatase"/>
</dbReference>
<feature type="binding site" evidence="2">
    <location>
        <position position="59"/>
    </location>
    <ligand>
        <name>substrate</name>
    </ligand>
</feature>
<dbReference type="GO" id="GO:0005737">
    <property type="term" value="C:cytoplasm"/>
    <property type="evidence" value="ECO:0007669"/>
    <property type="project" value="TreeGrafter"/>
</dbReference>
<dbReference type="PANTHER" id="PTHR48100">
    <property type="entry name" value="BROAD-SPECIFICITY PHOSPHATASE YOR283W-RELATED"/>
    <property type="match status" value="1"/>
</dbReference>
<accession>A0A918ZNH4</accession>
<dbReference type="EMBL" id="BNBC01000003">
    <property type="protein sequence ID" value="GHE59147.1"/>
    <property type="molecule type" value="Genomic_DNA"/>
</dbReference>
<dbReference type="SMART" id="SM00855">
    <property type="entry name" value="PGAM"/>
    <property type="match status" value="1"/>
</dbReference>
<dbReference type="CDD" id="cd07067">
    <property type="entry name" value="HP_PGM_like"/>
    <property type="match status" value="1"/>
</dbReference>
<feature type="active site" description="Tele-phosphohistidine intermediate" evidence="1">
    <location>
        <position position="10"/>
    </location>
</feature>
<dbReference type="RefSeq" id="WP_189896822.1">
    <property type="nucleotide sequence ID" value="NZ_BNBC01000003.1"/>
</dbReference>
<dbReference type="Pfam" id="PF00300">
    <property type="entry name" value="His_Phos_1"/>
    <property type="match status" value="1"/>
</dbReference>
<protein>
    <submittedName>
        <fullName evidence="3">Phosphoglycerate mutase</fullName>
    </submittedName>
</protein>
<evidence type="ECO:0000313" key="4">
    <source>
        <dbReference type="Proteomes" id="UP000641386"/>
    </source>
</evidence>
<dbReference type="InterPro" id="IPR029033">
    <property type="entry name" value="His_PPase_superfam"/>
</dbReference>
<comment type="caution">
    <text evidence="3">The sequence shown here is derived from an EMBL/GenBank/DDBJ whole genome shotgun (WGS) entry which is preliminary data.</text>
</comment>
<name>A0A918ZNH4_9ACTN</name>
<evidence type="ECO:0000313" key="3">
    <source>
        <dbReference type="EMBL" id="GHE59147.1"/>
    </source>
</evidence>
<organism evidence="3 4">
    <name type="scientific">Streptomyces spiralis</name>
    <dbReference type="NCBI Taxonomy" id="66376"/>
    <lineage>
        <taxon>Bacteria</taxon>
        <taxon>Bacillati</taxon>
        <taxon>Actinomycetota</taxon>
        <taxon>Actinomycetes</taxon>
        <taxon>Kitasatosporales</taxon>
        <taxon>Streptomycetaceae</taxon>
        <taxon>Streptomyces</taxon>
    </lineage>
</organism>
<dbReference type="GO" id="GO:0016791">
    <property type="term" value="F:phosphatase activity"/>
    <property type="evidence" value="ECO:0007669"/>
    <property type="project" value="TreeGrafter"/>
</dbReference>
<dbReference type="AlphaFoldDB" id="A0A918ZNH4"/>
<dbReference type="Proteomes" id="UP000641386">
    <property type="component" value="Unassembled WGS sequence"/>
</dbReference>
<feature type="active site" description="Proton donor/acceptor" evidence="1">
    <location>
        <position position="83"/>
    </location>
</feature>
<proteinExistence type="predicted"/>
<reference evidence="3" key="1">
    <citation type="journal article" date="2014" name="Int. J. Syst. Evol. Microbiol.">
        <title>Complete genome sequence of Corynebacterium casei LMG S-19264T (=DSM 44701T), isolated from a smear-ripened cheese.</title>
        <authorList>
            <consortium name="US DOE Joint Genome Institute (JGI-PGF)"/>
            <person name="Walter F."/>
            <person name="Albersmeier A."/>
            <person name="Kalinowski J."/>
            <person name="Ruckert C."/>
        </authorList>
    </citation>
    <scope>NUCLEOTIDE SEQUENCE</scope>
    <source>
        <strain evidence="3">JCM 3302</strain>
    </source>
</reference>
<dbReference type="InterPro" id="IPR013078">
    <property type="entry name" value="His_Pase_superF_clade-1"/>
</dbReference>
<evidence type="ECO:0000256" key="2">
    <source>
        <dbReference type="PIRSR" id="PIRSR613078-2"/>
    </source>
</evidence>